<dbReference type="GO" id="GO:0016491">
    <property type="term" value="F:oxidoreductase activity"/>
    <property type="evidence" value="ECO:0007669"/>
    <property type="project" value="UniProtKB-KW"/>
</dbReference>
<dbReference type="FunFam" id="3.40.50.720:FF:000084">
    <property type="entry name" value="Short-chain dehydrogenase reductase"/>
    <property type="match status" value="1"/>
</dbReference>
<dbReference type="InterPro" id="IPR002347">
    <property type="entry name" value="SDR_fam"/>
</dbReference>
<gene>
    <name evidence="3" type="primary">ydaD</name>
    <name evidence="3" type="ORF">PHA8399_04055</name>
</gene>
<evidence type="ECO:0000256" key="2">
    <source>
        <dbReference type="ARBA" id="ARBA00023002"/>
    </source>
</evidence>
<name>A0A0P1HSX1_9RHOB</name>
<dbReference type="PANTHER" id="PTHR43639:SF1">
    <property type="entry name" value="SHORT-CHAIN DEHYDROGENASE_REDUCTASE FAMILY PROTEIN"/>
    <property type="match status" value="1"/>
</dbReference>
<dbReference type="EC" id="1.-.-.-" evidence="3"/>
<dbReference type="InterPro" id="IPR036291">
    <property type="entry name" value="NAD(P)-bd_dom_sf"/>
</dbReference>
<dbReference type="RefSeq" id="WP_058287882.1">
    <property type="nucleotide sequence ID" value="NZ_CP081031.1"/>
</dbReference>
<reference evidence="3 4" key="1">
    <citation type="submission" date="2015-09" db="EMBL/GenBank/DDBJ databases">
        <authorList>
            <consortium name="Swine Surveillance"/>
        </authorList>
    </citation>
    <scope>NUCLEOTIDE SEQUENCE [LARGE SCALE GENOMIC DNA]</scope>
    <source>
        <strain evidence="3 4">CECT 8399</strain>
    </source>
</reference>
<dbReference type="PRINTS" id="PR00081">
    <property type="entry name" value="GDHRDH"/>
</dbReference>
<dbReference type="STRING" id="1396826.PHA8399_04055"/>
<accession>A0A0P1HSX1</accession>
<sequence>MIPTPQDRPVALVTGAARGIGQAIAQALAADYSVAITHLETRPENGSFLAVRADFRDPEAPAMVVERTLQHYGRIDLIVNNAGAFASEGPEVFDSSALREMFDVNLFAAQGLLAAALPHLRPGASVVSISSVNATLPPAGAALFGASKAALELWTRGMAKELGPRGIRVNAVAPGAVNDPHNPRPPELTAEFEELTALGRLPSPSDIAAAVSFLAGSGASFVTGEVLTVSGGYRL</sequence>
<dbReference type="SUPFAM" id="SSF51735">
    <property type="entry name" value="NAD(P)-binding Rossmann-fold domains"/>
    <property type="match status" value="1"/>
</dbReference>
<keyword evidence="2 3" id="KW-0560">Oxidoreductase</keyword>
<proteinExistence type="inferred from homology"/>
<evidence type="ECO:0000256" key="1">
    <source>
        <dbReference type="ARBA" id="ARBA00006484"/>
    </source>
</evidence>
<dbReference type="PANTHER" id="PTHR43639">
    <property type="entry name" value="OXIDOREDUCTASE, SHORT-CHAIN DEHYDROGENASE/REDUCTASE FAMILY (AFU_ORTHOLOGUE AFUA_5G02870)"/>
    <property type="match status" value="1"/>
</dbReference>
<evidence type="ECO:0000313" key="3">
    <source>
        <dbReference type="EMBL" id="CUI01899.1"/>
    </source>
</evidence>
<dbReference type="CDD" id="cd05233">
    <property type="entry name" value="SDR_c"/>
    <property type="match status" value="1"/>
</dbReference>
<dbReference type="AlphaFoldDB" id="A0A0P1HSX1"/>
<dbReference type="PRINTS" id="PR00080">
    <property type="entry name" value="SDRFAMILY"/>
</dbReference>
<comment type="similarity">
    <text evidence="1">Belongs to the short-chain dehydrogenases/reductases (SDR) family.</text>
</comment>
<dbReference type="EMBL" id="CYSR01000040">
    <property type="protein sequence ID" value="CUI01899.1"/>
    <property type="molecule type" value="Genomic_DNA"/>
</dbReference>
<dbReference type="Gene3D" id="3.40.50.720">
    <property type="entry name" value="NAD(P)-binding Rossmann-like Domain"/>
    <property type="match status" value="1"/>
</dbReference>
<protein>
    <submittedName>
        <fullName evidence="3">General stress protein 39</fullName>
        <ecNumber evidence="3">1.-.-.-</ecNumber>
    </submittedName>
</protein>
<evidence type="ECO:0000313" key="4">
    <source>
        <dbReference type="Proteomes" id="UP000051326"/>
    </source>
</evidence>
<organism evidence="3 4">
    <name type="scientific">Leisingera aquaemixtae</name>
    <dbReference type="NCBI Taxonomy" id="1396826"/>
    <lineage>
        <taxon>Bacteria</taxon>
        <taxon>Pseudomonadati</taxon>
        <taxon>Pseudomonadota</taxon>
        <taxon>Alphaproteobacteria</taxon>
        <taxon>Rhodobacterales</taxon>
        <taxon>Roseobacteraceae</taxon>
        <taxon>Leisingera</taxon>
    </lineage>
</organism>
<dbReference type="Proteomes" id="UP000051326">
    <property type="component" value="Unassembled WGS sequence"/>
</dbReference>
<dbReference type="Pfam" id="PF13561">
    <property type="entry name" value="adh_short_C2"/>
    <property type="match status" value="1"/>
</dbReference>